<evidence type="ECO:0000256" key="1">
    <source>
        <dbReference type="ARBA" id="ARBA00008072"/>
    </source>
</evidence>
<dbReference type="PROSITE" id="PS00059">
    <property type="entry name" value="ADH_ZINC"/>
    <property type="match status" value="1"/>
</dbReference>
<evidence type="ECO:0000256" key="4">
    <source>
        <dbReference type="ARBA" id="ARBA00023002"/>
    </source>
</evidence>
<comment type="cofactor">
    <cofactor evidence="6">
        <name>Zn(2+)</name>
        <dbReference type="ChEBI" id="CHEBI:29105"/>
    </cofactor>
</comment>
<keyword evidence="5" id="KW-0520">NAD</keyword>
<gene>
    <name evidence="8" type="ORF">RVF87_14830</name>
</gene>
<evidence type="ECO:0000256" key="6">
    <source>
        <dbReference type="RuleBase" id="RU361277"/>
    </source>
</evidence>
<feature type="domain" description="Enoyl reductase (ER)" evidence="7">
    <location>
        <begin position="11"/>
        <end position="359"/>
    </location>
</feature>
<dbReference type="PANTHER" id="PTHR43880:SF12">
    <property type="entry name" value="ALCOHOL DEHYDROGENASE CLASS-3"/>
    <property type="match status" value="1"/>
</dbReference>
<proteinExistence type="inferred from homology"/>
<evidence type="ECO:0000313" key="9">
    <source>
        <dbReference type="Proteomes" id="UP001479933"/>
    </source>
</evidence>
<evidence type="ECO:0000259" key="7">
    <source>
        <dbReference type="SMART" id="SM00829"/>
    </source>
</evidence>
<dbReference type="Gene3D" id="3.40.50.720">
    <property type="entry name" value="NAD(P)-binding Rossmann-like Domain"/>
    <property type="match status" value="1"/>
</dbReference>
<dbReference type="Pfam" id="PF08240">
    <property type="entry name" value="ADH_N"/>
    <property type="match status" value="1"/>
</dbReference>
<dbReference type="InterPro" id="IPR020843">
    <property type="entry name" value="ER"/>
</dbReference>
<dbReference type="InterPro" id="IPR011032">
    <property type="entry name" value="GroES-like_sf"/>
</dbReference>
<evidence type="ECO:0000256" key="2">
    <source>
        <dbReference type="ARBA" id="ARBA00022723"/>
    </source>
</evidence>
<dbReference type="InterPro" id="IPR013149">
    <property type="entry name" value="ADH-like_C"/>
</dbReference>
<dbReference type="InterPro" id="IPR036291">
    <property type="entry name" value="NAD(P)-bd_dom_sf"/>
</dbReference>
<dbReference type="EMBL" id="CP136137">
    <property type="protein sequence ID" value="WYY06336.1"/>
    <property type="molecule type" value="Genomic_DNA"/>
</dbReference>
<dbReference type="Pfam" id="PF00107">
    <property type="entry name" value="ADH_zinc_N"/>
    <property type="match status" value="1"/>
</dbReference>
<dbReference type="SMART" id="SM00829">
    <property type="entry name" value="PKS_ER"/>
    <property type="match status" value="1"/>
</dbReference>
<name>A0ABZ2TY49_9ACTN</name>
<keyword evidence="9" id="KW-1185">Reference proteome</keyword>
<dbReference type="SUPFAM" id="SSF50129">
    <property type="entry name" value="GroES-like"/>
    <property type="match status" value="1"/>
</dbReference>
<dbReference type="InterPro" id="IPR002328">
    <property type="entry name" value="ADH_Zn_CS"/>
</dbReference>
<reference evidence="8 9" key="1">
    <citation type="journal article" date="2023" name="Virus Evol.">
        <title>Computational host range prediction-The good, the bad, and the ugly.</title>
        <authorList>
            <person name="Howell A.A."/>
            <person name="Versoza C.J."/>
            <person name="Pfeifer S.P."/>
        </authorList>
    </citation>
    <scope>NUCLEOTIDE SEQUENCE [LARGE SCALE GENOMIC DNA]</scope>
    <source>
        <strain evidence="8 9">1610/1b</strain>
    </source>
</reference>
<keyword evidence="4" id="KW-0560">Oxidoreductase</keyword>
<dbReference type="SUPFAM" id="SSF51735">
    <property type="entry name" value="NAD(P)-binding Rossmann-fold domains"/>
    <property type="match status" value="1"/>
</dbReference>
<comment type="similarity">
    <text evidence="1 6">Belongs to the zinc-containing alcohol dehydrogenase family.</text>
</comment>
<evidence type="ECO:0000256" key="5">
    <source>
        <dbReference type="ARBA" id="ARBA00023027"/>
    </source>
</evidence>
<evidence type="ECO:0000256" key="3">
    <source>
        <dbReference type="ARBA" id="ARBA00022833"/>
    </source>
</evidence>
<organism evidence="8 9">
    <name type="scientific">Gordonia hydrophobica</name>
    <dbReference type="NCBI Taxonomy" id="40516"/>
    <lineage>
        <taxon>Bacteria</taxon>
        <taxon>Bacillati</taxon>
        <taxon>Actinomycetota</taxon>
        <taxon>Actinomycetes</taxon>
        <taxon>Mycobacteriales</taxon>
        <taxon>Gordoniaceae</taxon>
        <taxon>Gordonia</taxon>
    </lineage>
</organism>
<accession>A0ABZ2TY49</accession>
<dbReference type="Gene3D" id="3.90.180.10">
    <property type="entry name" value="Medium-chain alcohol dehydrogenases, catalytic domain"/>
    <property type="match status" value="1"/>
</dbReference>
<dbReference type="Proteomes" id="UP001479933">
    <property type="component" value="Chromosome"/>
</dbReference>
<sequence>MVKAALLREQGGPLELCEIELPAPGPRQVRIRISAAGVCHSDLSLANGTLTQPVPAVLGHEGAGVVVEIGSEVTRVAVGDKVVLNWSPACGECWFCDRDEPYLCEGSVASEASAQPYATLADGTPVYAGLGTGAFAEETVVDERAAVKVPDQTDLSDVAVMGCAVLTGAGAVFHTADVQPGQSVVIIGLGGIGLSVAQAARVAGAHPIIGVDMSEEKGKVAAEHGVTDFVPSGPDAARAIRKLTGGRGADHAFDCVGGAVTTRSAWSSTRRGGVVTVVGVGSKDSKVEFSALELYWFGRTLHGCIYGRSNPDVDVPHLLELAAQGEMDIAALRTAITDLAGIDKAFDDMREGRGIRTVVSLEQG</sequence>
<keyword evidence="2 6" id="KW-0479">Metal-binding</keyword>
<dbReference type="PANTHER" id="PTHR43880">
    <property type="entry name" value="ALCOHOL DEHYDROGENASE"/>
    <property type="match status" value="1"/>
</dbReference>
<protein>
    <submittedName>
        <fullName evidence="8">Alcohol dehydrogenase catalytic domain-containing protein</fullName>
    </submittedName>
</protein>
<dbReference type="InterPro" id="IPR013154">
    <property type="entry name" value="ADH-like_N"/>
</dbReference>
<dbReference type="RefSeq" id="WP_066162373.1">
    <property type="nucleotide sequence ID" value="NZ_CP136137.1"/>
</dbReference>
<keyword evidence="3 6" id="KW-0862">Zinc</keyword>
<evidence type="ECO:0000313" key="8">
    <source>
        <dbReference type="EMBL" id="WYY06336.1"/>
    </source>
</evidence>